<keyword evidence="4" id="KW-0547">Nucleotide-binding</keyword>
<dbReference type="InterPro" id="IPR001054">
    <property type="entry name" value="A/G_cyclase"/>
</dbReference>
<dbReference type="PROSITE" id="PS50125">
    <property type="entry name" value="GUANYLATE_CYCLASE_2"/>
    <property type="match status" value="1"/>
</dbReference>
<dbReference type="InterPro" id="IPR042463">
    <property type="entry name" value="HNOB_dom_associated_sf"/>
</dbReference>
<dbReference type="Pfam" id="PF00211">
    <property type="entry name" value="Guanylate_cyc"/>
    <property type="match status" value="1"/>
</dbReference>
<keyword evidence="10" id="KW-1185">Reference proteome</keyword>
<evidence type="ECO:0000259" key="8">
    <source>
        <dbReference type="PROSITE" id="PS50125"/>
    </source>
</evidence>
<gene>
    <name evidence="9" type="ORF">TeGR_g1026</name>
</gene>
<organism evidence="9 10">
    <name type="scientific">Tetraparma gracilis</name>
    <dbReference type="NCBI Taxonomy" id="2962635"/>
    <lineage>
        <taxon>Eukaryota</taxon>
        <taxon>Sar</taxon>
        <taxon>Stramenopiles</taxon>
        <taxon>Ochrophyta</taxon>
        <taxon>Bolidophyceae</taxon>
        <taxon>Parmales</taxon>
        <taxon>Triparmaceae</taxon>
        <taxon>Tetraparma</taxon>
    </lineage>
</organism>
<accession>A0ABQ6N966</accession>
<keyword evidence="3" id="KW-0963">Cytoplasm</keyword>
<dbReference type="SUPFAM" id="SSF55073">
    <property type="entry name" value="Nucleotide cyclase"/>
    <property type="match status" value="1"/>
</dbReference>
<dbReference type="EMBL" id="BRYB01002328">
    <property type="protein sequence ID" value="GMI43109.1"/>
    <property type="molecule type" value="Genomic_DNA"/>
</dbReference>
<evidence type="ECO:0000256" key="6">
    <source>
        <dbReference type="ARBA" id="ARBA00023293"/>
    </source>
</evidence>
<evidence type="ECO:0000313" key="10">
    <source>
        <dbReference type="Proteomes" id="UP001165060"/>
    </source>
</evidence>
<dbReference type="SMART" id="SM00044">
    <property type="entry name" value="CYCc"/>
    <property type="match status" value="1"/>
</dbReference>
<keyword evidence="6" id="KW-0141">cGMP biosynthesis</keyword>
<evidence type="ECO:0000256" key="3">
    <source>
        <dbReference type="ARBA" id="ARBA00022490"/>
    </source>
</evidence>
<comment type="caution">
    <text evidence="9">The sequence shown here is derived from an EMBL/GenBank/DDBJ whole genome shotgun (WGS) entry which is preliminary data.</text>
</comment>
<reference evidence="9 10" key="1">
    <citation type="journal article" date="2023" name="Commun. Biol.">
        <title>Genome analysis of Parmales, the sister group of diatoms, reveals the evolutionary specialization of diatoms from phago-mixotrophs to photoautotrophs.</title>
        <authorList>
            <person name="Ban H."/>
            <person name="Sato S."/>
            <person name="Yoshikawa S."/>
            <person name="Yamada K."/>
            <person name="Nakamura Y."/>
            <person name="Ichinomiya M."/>
            <person name="Sato N."/>
            <person name="Blanc-Mathieu R."/>
            <person name="Endo H."/>
            <person name="Kuwata A."/>
            <person name="Ogata H."/>
        </authorList>
    </citation>
    <scope>NUCLEOTIDE SEQUENCE [LARGE SCALE GENOMIC DNA]</scope>
</reference>
<dbReference type="SUPFAM" id="SSF111126">
    <property type="entry name" value="Ligand-binding domain in the NO signalling and Golgi transport"/>
    <property type="match status" value="1"/>
</dbReference>
<evidence type="ECO:0000256" key="2">
    <source>
        <dbReference type="ARBA" id="ARBA00012202"/>
    </source>
</evidence>
<protein>
    <recommendedName>
        <fullName evidence="2">guanylate cyclase</fullName>
        <ecNumber evidence="2">4.6.1.2</ecNumber>
    </recommendedName>
</protein>
<dbReference type="InterPro" id="IPR011645">
    <property type="entry name" value="HNOB_dom_associated"/>
</dbReference>
<dbReference type="Pfam" id="PF07701">
    <property type="entry name" value="HNOBA"/>
    <property type="match status" value="2"/>
</dbReference>
<feature type="region of interest" description="Disordered" evidence="7">
    <location>
        <begin position="698"/>
        <end position="733"/>
    </location>
</feature>
<keyword evidence="5" id="KW-0342">GTP-binding</keyword>
<dbReference type="Proteomes" id="UP001165060">
    <property type="component" value="Unassembled WGS sequence"/>
</dbReference>
<comment type="subcellular location">
    <subcellularLocation>
        <location evidence="1">Cytoplasm</location>
    </subcellularLocation>
</comment>
<dbReference type="PANTHER" id="PTHR45655:SF13">
    <property type="entry name" value="SOLUBLE GUANYLATE CYCLASE GCY-32-RELATED"/>
    <property type="match status" value="1"/>
</dbReference>
<sequence length="733" mass="79639">MYGLINAAIEAMVLAKFGKEAWDSIKANAEAMMDDVDIIPAFTTSVVYPDAMTYALVTSAASALSVEGEVVLELYGAYLMHFMVENGHEKILSVLGSNLVEFLNNLDFLHAHLQKSYTDAKFPFFRVSEDEDTGELKLHYHSSRVGLWPIVKGLVEETAKEMFKTPVVLKPVGGAFKNADDGESAVFLIEAKVEEGQPGGAEAEQEKFKLGGRTNSIESLNRLGDLQIDSNALLEPWPWHFVVDENLRLCSVGSATRRRYPHLAASASNSPFDRVCDMEIVRPKLDALSFDTLAKHTKVPFVAKLNGDGLILRGQWHAIVPSIISRPSSKKCLVFLCAPDVVDMDSLTKNGLTLADLAVHDSRRELVLAHEQRNTEIELIRKLEAQEIEIKAQAAEIKRQSEITDRLVASLLPQKVADTLKTGEAVQPEELDSVTIFSSDIVGFDRICSHCEPDDLVRMLNEMYTVIDQIAKDFGMHKLETRDGEYMCVAGLGPGYDAEHSKAAAVFAHAVKLAVAGSVKIPSRAQASLLNSKRLSSAHKEGYVELRIGLHTGACVAAVVGTLVPRYSLFGNTVSVARKIQMNGKDGRVHLSQEFVDELDTRRVKEGAATFDVLERGQVQINGAGEEALAVTTYWLGQLLPGLEGKYSEENVDAVISGAKKEKAGYDNVRTGLFSALAGWARAGVQAGATTLSRRIKSVTAPHHKGGKEGTEGGGQCPFHEAGDTTGGLPGAL</sequence>
<dbReference type="Gene3D" id="6.10.250.780">
    <property type="match status" value="1"/>
</dbReference>
<dbReference type="InterPro" id="IPR011644">
    <property type="entry name" value="Heme_NO-bd"/>
</dbReference>
<feature type="domain" description="Guanylate cyclase" evidence="8">
    <location>
        <begin position="435"/>
        <end position="581"/>
    </location>
</feature>
<dbReference type="Gene3D" id="3.30.70.1230">
    <property type="entry name" value="Nucleotide cyclase"/>
    <property type="match status" value="1"/>
</dbReference>
<name>A0ABQ6N966_9STRA</name>
<dbReference type="Gene3D" id="3.90.1520.10">
    <property type="entry name" value="H-NOX domain"/>
    <property type="match status" value="1"/>
</dbReference>
<dbReference type="CDD" id="cd07302">
    <property type="entry name" value="CHD"/>
    <property type="match status" value="1"/>
</dbReference>
<dbReference type="InterPro" id="IPR024096">
    <property type="entry name" value="NO_sig/Golgi_transp_ligand-bd"/>
</dbReference>
<evidence type="ECO:0000256" key="7">
    <source>
        <dbReference type="SAM" id="MobiDB-lite"/>
    </source>
</evidence>
<dbReference type="InterPro" id="IPR029787">
    <property type="entry name" value="Nucleotide_cyclase"/>
</dbReference>
<proteinExistence type="predicted"/>
<dbReference type="EC" id="4.6.1.2" evidence="2"/>
<evidence type="ECO:0000256" key="1">
    <source>
        <dbReference type="ARBA" id="ARBA00004496"/>
    </source>
</evidence>
<dbReference type="InterPro" id="IPR038158">
    <property type="entry name" value="H-NOX_domain_sf"/>
</dbReference>
<evidence type="ECO:0000313" key="9">
    <source>
        <dbReference type="EMBL" id="GMI43109.1"/>
    </source>
</evidence>
<dbReference type="PANTHER" id="PTHR45655">
    <property type="entry name" value="GUANYLATE CYCLASE SOLUBLE SUBUNIT BETA-2"/>
    <property type="match status" value="1"/>
</dbReference>
<dbReference type="Gene3D" id="3.30.450.260">
    <property type="entry name" value="Haem NO binding associated domain"/>
    <property type="match status" value="1"/>
</dbReference>
<evidence type="ECO:0000256" key="4">
    <source>
        <dbReference type="ARBA" id="ARBA00022741"/>
    </source>
</evidence>
<dbReference type="Pfam" id="PF07700">
    <property type="entry name" value="HNOB"/>
    <property type="match status" value="1"/>
</dbReference>
<evidence type="ECO:0000256" key="5">
    <source>
        <dbReference type="ARBA" id="ARBA00023134"/>
    </source>
</evidence>